<dbReference type="EMBL" id="CALNXK010000101">
    <property type="protein sequence ID" value="CAH3155284.1"/>
    <property type="molecule type" value="Genomic_DNA"/>
</dbReference>
<gene>
    <name evidence="1" type="ORF">PLOB_00001450</name>
</gene>
<reference evidence="1 2" key="1">
    <citation type="submission" date="2022-05" db="EMBL/GenBank/DDBJ databases">
        <authorList>
            <consortium name="Genoscope - CEA"/>
            <person name="William W."/>
        </authorList>
    </citation>
    <scope>NUCLEOTIDE SEQUENCE [LARGE SCALE GENOMIC DNA]</scope>
</reference>
<proteinExistence type="predicted"/>
<name>A0ABN8Q1F6_9CNID</name>
<evidence type="ECO:0000313" key="2">
    <source>
        <dbReference type="Proteomes" id="UP001159405"/>
    </source>
</evidence>
<accession>A0ABN8Q1F6</accession>
<protein>
    <submittedName>
        <fullName evidence="1">Uncharacterized protein</fullName>
    </submittedName>
</protein>
<keyword evidence="2" id="KW-1185">Reference proteome</keyword>
<comment type="caution">
    <text evidence="1">The sequence shown here is derived from an EMBL/GenBank/DDBJ whole genome shotgun (WGS) entry which is preliminary data.</text>
</comment>
<evidence type="ECO:0000313" key="1">
    <source>
        <dbReference type="EMBL" id="CAH3155284.1"/>
    </source>
</evidence>
<dbReference type="Proteomes" id="UP001159405">
    <property type="component" value="Unassembled WGS sequence"/>
</dbReference>
<feature type="non-terminal residue" evidence="1">
    <location>
        <position position="1"/>
    </location>
</feature>
<sequence length="450" mass="51261">EPRCVVLGKTLKPVAHGAKRRIKEKSDCFYYIPIIETLTVLVNNQKIREEVLKEPQHEVRSKLDAIFLLAVVKTSHLKKYGFDEVLKPFLNDLKKLEDGYFFTVDNRSIPITGAVSVFCGDTPASNLAGGFKEGVSFAMKCCRHCEANQNDIQNIVHEEDCVLRTGARLEGQYERMENNPALAKHYSVNYGLDRRSILSKFPGFKITEQLPQDLMHILLEGAIPYVVKCMLQYYIAKGLITVDLINSRLMEFQYGYSQVKDKPEPINPESLTEKPGKHIAKDAAKMWMLFRILPFILHDIIGEGDKPFQVFELLMKISSLLLAPFCLINQVSDEVIVHICNCKWVTLYGTKYIPNECSLLLRAENEKPVFGDLLGIWIANGVDVIFRVAELETVTFSDTLNSYEIDKLGQAMAALYITPDSLLSHEVLHKWELDHKMYINTKYDVTDLCD</sequence>
<organism evidence="1 2">
    <name type="scientific">Porites lobata</name>
    <dbReference type="NCBI Taxonomy" id="104759"/>
    <lineage>
        <taxon>Eukaryota</taxon>
        <taxon>Metazoa</taxon>
        <taxon>Cnidaria</taxon>
        <taxon>Anthozoa</taxon>
        <taxon>Hexacorallia</taxon>
        <taxon>Scleractinia</taxon>
        <taxon>Fungiina</taxon>
        <taxon>Poritidae</taxon>
        <taxon>Porites</taxon>
    </lineage>
</organism>